<name>A0A6V8NLT1_9ACTN</name>
<accession>A0A6V8NLT1</accession>
<organism evidence="5 6">
    <name type="scientific">Candidatus Hakubella thermalkaliphila</name>
    <dbReference type="NCBI Taxonomy" id="2754717"/>
    <lineage>
        <taxon>Bacteria</taxon>
        <taxon>Bacillati</taxon>
        <taxon>Actinomycetota</taxon>
        <taxon>Actinomycetota incertae sedis</taxon>
        <taxon>Candidatus Hakubellales</taxon>
        <taxon>Candidatus Hakubellaceae</taxon>
        <taxon>Candidatus Hakubella</taxon>
    </lineage>
</organism>
<dbReference type="AlphaFoldDB" id="A0A6V8NLT1"/>
<dbReference type="EMBL" id="BLRV01000034">
    <property type="protein sequence ID" value="GFP21319.1"/>
    <property type="molecule type" value="Genomic_DNA"/>
</dbReference>
<dbReference type="RefSeq" id="WP_176226450.1">
    <property type="nucleotide sequence ID" value="NZ_BLRV01000034.1"/>
</dbReference>
<dbReference type="PROSITE" id="PS50972">
    <property type="entry name" value="PTERIN_BINDING"/>
    <property type="match status" value="1"/>
</dbReference>
<dbReference type="Gene3D" id="3.20.20.20">
    <property type="entry name" value="Dihydropteroate synthase-like"/>
    <property type="match status" value="1"/>
</dbReference>
<gene>
    <name evidence="5" type="ORF">HKBW3S06_00545</name>
</gene>
<dbReference type="GO" id="GO:0042558">
    <property type="term" value="P:pteridine-containing compound metabolic process"/>
    <property type="evidence" value="ECO:0007669"/>
    <property type="project" value="InterPro"/>
</dbReference>
<evidence type="ECO:0000256" key="2">
    <source>
        <dbReference type="ARBA" id="ARBA00022603"/>
    </source>
</evidence>
<reference evidence="5 6" key="1">
    <citation type="journal article" date="2020" name="Front. Microbiol.">
        <title>Single-cell genomics of novel Actinobacteria with the Wood-Ljungdahl pathway discovered in a serpentinizing system.</title>
        <authorList>
            <person name="Merino N."/>
            <person name="Kawai M."/>
            <person name="Boyd E.S."/>
            <person name="Colman D.R."/>
            <person name="McGlynn S.E."/>
            <person name="Nealson K.H."/>
            <person name="Kurokawa K."/>
            <person name="Hongoh Y."/>
        </authorList>
    </citation>
    <scope>NUCLEOTIDE SEQUENCE [LARGE SCALE GENOMIC DNA]</scope>
    <source>
        <strain evidence="5 6">S06</strain>
    </source>
</reference>
<evidence type="ECO:0000313" key="6">
    <source>
        <dbReference type="Proteomes" id="UP000580051"/>
    </source>
</evidence>
<dbReference type="GO" id="GO:0008705">
    <property type="term" value="F:methionine synthase activity"/>
    <property type="evidence" value="ECO:0007669"/>
    <property type="project" value="TreeGrafter"/>
</dbReference>
<dbReference type="InterPro" id="IPR000489">
    <property type="entry name" value="Pterin-binding_dom"/>
</dbReference>
<comment type="similarity">
    <text evidence="1">Belongs to the vitamin-B12 dependent methionine synthase family.</text>
</comment>
<dbReference type="NCBIfam" id="NF005719">
    <property type="entry name" value="PRK07535.1"/>
    <property type="match status" value="1"/>
</dbReference>
<protein>
    <submittedName>
        <fullName evidence="5">5-methyltetrahydrofolate corrinoid/iron sulfur protein methyltransferase</fullName>
    </submittedName>
</protein>
<proteinExistence type="inferred from homology"/>
<comment type="caution">
    <text evidence="5">The sequence shown here is derived from an EMBL/GenBank/DDBJ whole genome shotgun (WGS) entry which is preliminary data.</text>
</comment>
<keyword evidence="3 5" id="KW-0808">Transferase</keyword>
<evidence type="ECO:0000259" key="4">
    <source>
        <dbReference type="PROSITE" id="PS50972"/>
    </source>
</evidence>
<dbReference type="InterPro" id="IPR050554">
    <property type="entry name" value="Met_Synthase/Corrinoid"/>
</dbReference>
<keyword evidence="2 5" id="KW-0489">Methyltransferase</keyword>
<dbReference type="SUPFAM" id="SSF51717">
    <property type="entry name" value="Dihydropteroate synthetase-like"/>
    <property type="match status" value="1"/>
</dbReference>
<evidence type="ECO:0000256" key="3">
    <source>
        <dbReference type="ARBA" id="ARBA00022679"/>
    </source>
</evidence>
<dbReference type="GO" id="GO:0032259">
    <property type="term" value="P:methylation"/>
    <property type="evidence" value="ECO:0007669"/>
    <property type="project" value="UniProtKB-KW"/>
</dbReference>
<evidence type="ECO:0000256" key="1">
    <source>
        <dbReference type="ARBA" id="ARBA00010398"/>
    </source>
</evidence>
<evidence type="ECO:0000313" key="5">
    <source>
        <dbReference type="EMBL" id="GFP21319.1"/>
    </source>
</evidence>
<dbReference type="Proteomes" id="UP000580051">
    <property type="component" value="Unassembled WGS sequence"/>
</dbReference>
<dbReference type="PANTHER" id="PTHR45833">
    <property type="entry name" value="METHIONINE SYNTHASE"/>
    <property type="match status" value="1"/>
</dbReference>
<dbReference type="Pfam" id="PF00809">
    <property type="entry name" value="Pterin_bind"/>
    <property type="match status" value="1"/>
</dbReference>
<dbReference type="GO" id="GO:0005829">
    <property type="term" value="C:cytosol"/>
    <property type="evidence" value="ECO:0007669"/>
    <property type="project" value="TreeGrafter"/>
</dbReference>
<sequence length="259" mass="28130">MLIIGENISVIRSKVSQAIKERDIRPILEMAKVQTDAGAHYIDINIGPATKNGPDIMKWIVTSLQDVVDIPLALDTKNAAAVRAGLEVHRGKAIINSTTGDEDQLNTLMPLAKEFNAAIIGLAMAKSGVSRDASERCEVAYNIITAAQEHGVPMEDLYLDPIVLPVAVAQEHTVETLEALKMFKELTDPAPRTVVGLSNLSQSSPPQLRSIINSTYLVMLITLGLDAAIANPLETELMNIVKTVQILQNKVLYAHSYLD</sequence>
<feature type="domain" description="Pterin-binding" evidence="4">
    <location>
        <begin position="1"/>
        <end position="248"/>
    </location>
</feature>
<dbReference type="InterPro" id="IPR011005">
    <property type="entry name" value="Dihydropteroate_synth-like_sf"/>
</dbReference>